<dbReference type="EMBL" id="NVNL01000014">
    <property type="protein sequence ID" value="PEA89804.1"/>
    <property type="molecule type" value="Genomic_DNA"/>
</dbReference>
<accession>A0A9X6TPE3</accession>
<evidence type="ECO:0000313" key="1">
    <source>
        <dbReference type="EMBL" id="PEA89804.1"/>
    </source>
</evidence>
<dbReference type="Proteomes" id="UP000220702">
    <property type="component" value="Unassembled WGS sequence"/>
</dbReference>
<organism evidence="1 2">
    <name type="scientific">Bacillus thuringiensis</name>
    <dbReference type="NCBI Taxonomy" id="1428"/>
    <lineage>
        <taxon>Bacteria</taxon>
        <taxon>Bacillati</taxon>
        <taxon>Bacillota</taxon>
        <taxon>Bacilli</taxon>
        <taxon>Bacillales</taxon>
        <taxon>Bacillaceae</taxon>
        <taxon>Bacillus</taxon>
        <taxon>Bacillus cereus group</taxon>
    </lineage>
</organism>
<proteinExistence type="predicted"/>
<dbReference type="RefSeq" id="WP_098762033.1">
    <property type="nucleotide sequence ID" value="NZ_JARSXK010000007.1"/>
</dbReference>
<sequence length="97" mass="10793">MTNMRQQELEFLNNLSTKLRNSNRDHNIIVAHTAEALALDSDKTTIKVDLDTFGGMPTVVEVKLTKWGKQALLGEISGQRVVLGCFGNFYTVLDVVL</sequence>
<evidence type="ECO:0000313" key="2">
    <source>
        <dbReference type="Proteomes" id="UP000220702"/>
    </source>
</evidence>
<protein>
    <submittedName>
        <fullName evidence="1">Uncharacterized protein</fullName>
    </submittedName>
</protein>
<name>A0A9X6TPE3_BACTU</name>
<gene>
    <name evidence="1" type="ORF">CON71_10535</name>
</gene>
<reference evidence="1 2" key="1">
    <citation type="submission" date="2017-09" db="EMBL/GenBank/DDBJ databases">
        <title>Large-scale bioinformatics analysis of Bacillus genomes uncovers conserved roles of natural products in bacterial physiology.</title>
        <authorList>
            <consortium name="Agbiome Team Llc"/>
            <person name="Bleich R.M."/>
            <person name="Grubbs K.J."/>
            <person name="Santa Maria K.C."/>
            <person name="Allen S.E."/>
            <person name="Farag S."/>
            <person name="Shank E.A."/>
            <person name="Bowers A."/>
        </authorList>
    </citation>
    <scope>NUCLEOTIDE SEQUENCE [LARGE SCALE GENOMIC DNA]</scope>
    <source>
        <strain evidence="1 2">AFS089089</strain>
    </source>
</reference>
<dbReference type="AlphaFoldDB" id="A0A9X6TPE3"/>
<comment type="caution">
    <text evidence="1">The sequence shown here is derived from an EMBL/GenBank/DDBJ whole genome shotgun (WGS) entry which is preliminary data.</text>
</comment>